<evidence type="ECO:0000259" key="10">
    <source>
        <dbReference type="PROSITE" id="PS50850"/>
    </source>
</evidence>
<feature type="transmembrane region" description="Helical" evidence="9">
    <location>
        <begin position="105"/>
        <end position="131"/>
    </location>
</feature>
<feature type="region of interest" description="Disordered" evidence="8">
    <location>
        <begin position="1"/>
        <end position="22"/>
    </location>
</feature>
<dbReference type="PANTHER" id="PTHR43124:SF3">
    <property type="entry name" value="CHLORAMPHENICOL EFFLUX PUMP RV0191"/>
    <property type="match status" value="1"/>
</dbReference>
<dbReference type="CDD" id="cd17320">
    <property type="entry name" value="MFS_MdfA_MDR_like"/>
    <property type="match status" value="1"/>
</dbReference>
<feature type="transmembrane region" description="Helical" evidence="9">
    <location>
        <begin position="397"/>
        <end position="418"/>
    </location>
</feature>
<dbReference type="NCBIfam" id="TIGR00710">
    <property type="entry name" value="efflux_Bcr_CflA"/>
    <property type="match status" value="1"/>
</dbReference>
<feature type="transmembrane region" description="Helical" evidence="9">
    <location>
        <begin position="308"/>
        <end position="329"/>
    </location>
</feature>
<dbReference type="InterPro" id="IPR036259">
    <property type="entry name" value="MFS_trans_sf"/>
</dbReference>
<keyword evidence="7 9" id="KW-0472">Membrane</keyword>
<dbReference type="InterPro" id="IPR020846">
    <property type="entry name" value="MFS_dom"/>
</dbReference>
<dbReference type="PANTHER" id="PTHR43124">
    <property type="entry name" value="PURINE EFFLUX PUMP PBUE"/>
    <property type="match status" value="1"/>
</dbReference>
<keyword evidence="4" id="KW-1003">Cell membrane</keyword>
<keyword evidence="5 9" id="KW-0812">Transmembrane</keyword>
<gene>
    <name evidence="11" type="ORF">MILUP08_44760</name>
</gene>
<keyword evidence="3" id="KW-0813">Transport</keyword>
<name>I0L7T5_9ACTN</name>
<feature type="transmembrane region" description="Helical" evidence="9">
    <location>
        <begin position="371"/>
        <end position="391"/>
    </location>
</feature>
<keyword evidence="6 9" id="KW-1133">Transmembrane helix</keyword>
<dbReference type="Pfam" id="PF07690">
    <property type="entry name" value="MFS_1"/>
    <property type="match status" value="1"/>
</dbReference>
<feature type="domain" description="Major facilitator superfamily (MFS) profile" evidence="10">
    <location>
        <begin position="38"/>
        <end position="424"/>
    </location>
</feature>
<organism evidence="11 12">
    <name type="scientific">Micromonospora lupini str. Lupac 08</name>
    <dbReference type="NCBI Taxonomy" id="1150864"/>
    <lineage>
        <taxon>Bacteria</taxon>
        <taxon>Bacillati</taxon>
        <taxon>Actinomycetota</taxon>
        <taxon>Actinomycetes</taxon>
        <taxon>Micromonosporales</taxon>
        <taxon>Micromonosporaceae</taxon>
        <taxon>Micromonospora</taxon>
    </lineage>
</organism>
<evidence type="ECO:0000256" key="3">
    <source>
        <dbReference type="ARBA" id="ARBA00022448"/>
    </source>
</evidence>
<dbReference type="STRING" id="1150864.MILUP08_44760"/>
<evidence type="ECO:0000256" key="7">
    <source>
        <dbReference type="ARBA" id="ARBA00023136"/>
    </source>
</evidence>
<dbReference type="AlphaFoldDB" id="I0L7T5"/>
<feature type="transmembrane region" description="Helical" evidence="9">
    <location>
        <begin position="137"/>
        <end position="155"/>
    </location>
</feature>
<evidence type="ECO:0000256" key="6">
    <source>
        <dbReference type="ARBA" id="ARBA00022989"/>
    </source>
</evidence>
<dbReference type="RefSeq" id="WP_007462393.1">
    <property type="nucleotide sequence ID" value="NZ_HF570108.1"/>
</dbReference>
<accession>I0L7T5</accession>
<evidence type="ECO:0000313" key="12">
    <source>
        <dbReference type="Proteomes" id="UP000003448"/>
    </source>
</evidence>
<comment type="subcellular location">
    <subcellularLocation>
        <location evidence="1">Cell membrane</location>
        <topology evidence="1">Multi-pass membrane protein</topology>
    </subcellularLocation>
</comment>
<evidence type="ECO:0000256" key="2">
    <source>
        <dbReference type="ARBA" id="ARBA00006236"/>
    </source>
</evidence>
<evidence type="ECO:0000256" key="9">
    <source>
        <dbReference type="SAM" id="Phobius"/>
    </source>
</evidence>
<reference evidence="11 12" key="1">
    <citation type="journal article" date="2012" name="J. Bacteriol.">
        <title>Genome Sequence of Micromonospora lupini Lupac 08, Isolated from Root Nodules of Lupinus angustifolius.</title>
        <authorList>
            <person name="Alonso-Vega P."/>
            <person name="Normand P."/>
            <person name="Bacigalupe R."/>
            <person name="Pujic P."/>
            <person name="Lajus A."/>
            <person name="Vallenet D."/>
            <person name="Carro L."/>
            <person name="Coll P."/>
            <person name="Trujillo M.E."/>
        </authorList>
    </citation>
    <scope>NUCLEOTIDE SEQUENCE [LARGE SCALE GENOMIC DNA]</scope>
    <source>
        <strain evidence="11 12">Lupac 08</strain>
    </source>
</reference>
<feature type="transmembrane region" description="Helical" evidence="9">
    <location>
        <begin position="73"/>
        <end position="93"/>
    </location>
</feature>
<dbReference type="Proteomes" id="UP000003448">
    <property type="component" value="Unassembled WGS sequence"/>
</dbReference>
<proteinExistence type="inferred from homology"/>
<keyword evidence="12" id="KW-1185">Reference proteome</keyword>
<dbReference type="SUPFAM" id="SSF103473">
    <property type="entry name" value="MFS general substrate transporter"/>
    <property type="match status" value="1"/>
</dbReference>
<evidence type="ECO:0000256" key="4">
    <source>
        <dbReference type="ARBA" id="ARBA00022475"/>
    </source>
</evidence>
<feature type="transmembrane region" description="Helical" evidence="9">
    <location>
        <begin position="34"/>
        <end position="53"/>
    </location>
</feature>
<dbReference type="GO" id="GO:0005886">
    <property type="term" value="C:plasma membrane"/>
    <property type="evidence" value="ECO:0007669"/>
    <property type="project" value="UniProtKB-SubCell"/>
</dbReference>
<protein>
    <submittedName>
        <fullName evidence="11">Putative drug resistance transporter (Bcr/CflA subfamily)</fullName>
    </submittedName>
</protein>
<evidence type="ECO:0000313" key="11">
    <source>
        <dbReference type="EMBL" id="CCH19882.1"/>
    </source>
</evidence>
<evidence type="ECO:0000256" key="5">
    <source>
        <dbReference type="ARBA" id="ARBA00022692"/>
    </source>
</evidence>
<dbReference type="eggNOG" id="COG2814">
    <property type="taxonomic scope" value="Bacteria"/>
</dbReference>
<feature type="transmembrane region" description="Helical" evidence="9">
    <location>
        <begin position="335"/>
        <end position="359"/>
    </location>
</feature>
<dbReference type="GO" id="GO:1990961">
    <property type="term" value="P:xenobiotic detoxification by transmembrane export across the plasma membrane"/>
    <property type="evidence" value="ECO:0007669"/>
    <property type="project" value="InterPro"/>
</dbReference>
<dbReference type="PROSITE" id="PS50850">
    <property type="entry name" value="MFS"/>
    <property type="match status" value="1"/>
</dbReference>
<feature type="transmembrane region" description="Helical" evidence="9">
    <location>
        <begin position="242"/>
        <end position="262"/>
    </location>
</feature>
<feature type="transmembrane region" description="Helical" evidence="9">
    <location>
        <begin position="282"/>
        <end position="301"/>
    </location>
</feature>
<comment type="similarity">
    <text evidence="2">Belongs to the major facilitator superfamily. Bcr/CmlA family.</text>
</comment>
<dbReference type="EMBL" id="CAIE01000036">
    <property type="protein sequence ID" value="CCH19882.1"/>
    <property type="molecule type" value="Genomic_DNA"/>
</dbReference>
<feature type="transmembrane region" description="Helical" evidence="9">
    <location>
        <begin position="192"/>
        <end position="212"/>
    </location>
</feature>
<feature type="transmembrane region" description="Helical" evidence="9">
    <location>
        <begin position="162"/>
        <end position="186"/>
    </location>
</feature>
<dbReference type="InterPro" id="IPR004812">
    <property type="entry name" value="Efflux_drug-R_Bcr/CmlA"/>
</dbReference>
<sequence length="442" mass="44718">MTAVSTTRMDETSPLTSATEASVVPDPVRRQARITSALVATVILLTAIAPLATDMYVPAFPRVAGDLSASATQVQLTLTTFFVGMALGQLIGGPVSDQRGRRRPLIAAIVMMSVASVVCALAPSIGVMMVARLVQGFSGGWAMVIGRAVIVDLAAGARLVRLLNVIAGVGGVAPIAGPLLGAVILQMSHWRVSFWVVAALGVVMTLAVLLAVPESLPFDRRHGGGLRAFAVAGRQVLAQRRYVGYLLVSGSAMGALFAYVATSAFVLQSMNGMSPIAYSVDFAVNAGGMTVAALIAARLAGRVATRKVILVGQAAALAAGVAMLVGALWLGTPMLLAVVCFFVLMSAQGLIGPNGGALASAEVPEHPGTGSAILGFVQWVAAGIIAPIAGLGGEHTAVPMALLMVAGAALSMIGLLVLARPEKTAAAGAATAGNGVLHHSAP</sequence>
<dbReference type="InterPro" id="IPR011701">
    <property type="entry name" value="MFS"/>
</dbReference>
<evidence type="ECO:0000256" key="8">
    <source>
        <dbReference type="SAM" id="MobiDB-lite"/>
    </source>
</evidence>
<dbReference type="GO" id="GO:0042910">
    <property type="term" value="F:xenobiotic transmembrane transporter activity"/>
    <property type="evidence" value="ECO:0007669"/>
    <property type="project" value="InterPro"/>
</dbReference>
<dbReference type="InterPro" id="IPR050189">
    <property type="entry name" value="MFS_Efflux_Transporters"/>
</dbReference>
<feature type="compositionally biased region" description="Polar residues" evidence="8">
    <location>
        <begin position="1"/>
        <end position="20"/>
    </location>
</feature>
<dbReference type="Gene3D" id="1.20.1720.10">
    <property type="entry name" value="Multidrug resistance protein D"/>
    <property type="match status" value="1"/>
</dbReference>
<evidence type="ECO:0000256" key="1">
    <source>
        <dbReference type="ARBA" id="ARBA00004651"/>
    </source>
</evidence>